<dbReference type="Proteomes" id="UP001303889">
    <property type="component" value="Unassembled WGS sequence"/>
</dbReference>
<dbReference type="PANTHER" id="PTHR12196:SF2">
    <property type="entry name" value="DIPHTHINE--AMMONIA LIGASE"/>
    <property type="match status" value="1"/>
</dbReference>
<name>A0AAN6MDP2_9PEZI</name>
<feature type="region of interest" description="Disordered" evidence="1">
    <location>
        <begin position="262"/>
        <end position="288"/>
    </location>
</feature>
<dbReference type="EMBL" id="MU855840">
    <property type="protein sequence ID" value="KAK3899047.1"/>
    <property type="molecule type" value="Genomic_DNA"/>
</dbReference>
<evidence type="ECO:0000313" key="2">
    <source>
        <dbReference type="EMBL" id="KAK3899047.1"/>
    </source>
</evidence>
<feature type="compositionally biased region" description="Polar residues" evidence="1">
    <location>
        <begin position="262"/>
        <end position="273"/>
    </location>
</feature>
<proteinExistence type="predicted"/>
<dbReference type="SUPFAM" id="SSF55298">
    <property type="entry name" value="YjgF-like"/>
    <property type="match status" value="2"/>
</dbReference>
<comment type="caution">
    <text evidence="2">The sequence shown here is derived from an EMBL/GenBank/DDBJ whole genome shotgun (WGS) entry which is preliminary data.</text>
</comment>
<dbReference type="GO" id="GO:0017183">
    <property type="term" value="P:protein histidyl modification to diphthamide"/>
    <property type="evidence" value="ECO:0007669"/>
    <property type="project" value="TreeGrafter"/>
</dbReference>
<gene>
    <name evidence="2" type="ORF">C8A05DRAFT_18462</name>
</gene>
<organism evidence="2 3">
    <name type="scientific">Staphylotrichum tortipilum</name>
    <dbReference type="NCBI Taxonomy" id="2831512"/>
    <lineage>
        <taxon>Eukaryota</taxon>
        <taxon>Fungi</taxon>
        <taxon>Dikarya</taxon>
        <taxon>Ascomycota</taxon>
        <taxon>Pezizomycotina</taxon>
        <taxon>Sordariomycetes</taxon>
        <taxon>Sordariomycetidae</taxon>
        <taxon>Sordariales</taxon>
        <taxon>Chaetomiaceae</taxon>
        <taxon>Staphylotrichum</taxon>
    </lineage>
</organism>
<dbReference type="CDD" id="cd06156">
    <property type="entry name" value="eu_AANH_C_2"/>
    <property type="match status" value="1"/>
</dbReference>
<reference evidence="2" key="2">
    <citation type="submission" date="2023-05" db="EMBL/GenBank/DDBJ databases">
        <authorList>
            <consortium name="Lawrence Berkeley National Laboratory"/>
            <person name="Steindorff A."/>
            <person name="Hensen N."/>
            <person name="Bonometti L."/>
            <person name="Westerberg I."/>
            <person name="Brannstrom I.O."/>
            <person name="Guillou S."/>
            <person name="Cros-Aarteil S."/>
            <person name="Calhoun S."/>
            <person name="Haridas S."/>
            <person name="Kuo A."/>
            <person name="Mondo S."/>
            <person name="Pangilinan J."/>
            <person name="Riley R."/>
            <person name="Labutti K."/>
            <person name="Andreopoulos B."/>
            <person name="Lipzen A."/>
            <person name="Chen C."/>
            <person name="Yanf M."/>
            <person name="Daum C."/>
            <person name="Ng V."/>
            <person name="Clum A."/>
            <person name="Ohm R."/>
            <person name="Martin F."/>
            <person name="Silar P."/>
            <person name="Natvig D."/>
            <person name="Lalanne C."/>
            <person name="Gautier V."/>
            <person name="Ament-Velasquez S.L."/>
            <person name="Kruys A."/>
            <person name="Hutchinson M.I."/>
            <person name="Powell A.J."/>
            <person name="Barry K."/>
            <person name="Miller A.N."/>
            <person name="Grigoriev I.V."/>
            <person name="Debuchy R."/>
            <person name="Gladieux P."/>
            <person name="Thoren M.H."/>
            <person name="Johannesson H."/>
        </authorList>
    </citation>
    <scope>NUCLEOTIDE SEQUENCE</scope>
    <source>
        <strain evidence="2">CBS 103.79</strain>
    </source>
</reference>
<dbReference type="GO" id="GO:0017178">
    <property type="term" value="F:diphthine-ammonia ligase activity"/>
    <property type="evidence" value="ECO:0007669"/>
    <property type="project" value="TreeGrafter"/>
</dbReference>
<evidence type="ECO:0000256" key="1">
    <source>
        <dbReference type="SAM" id="MobiDB-lite"/>
    </source>
</evidence>
<accession>A0AAN6MDP2</accession>
<reference evidence="2" key="1">
    <citation type="journal article" date="2023" name="Mol. Phylogenet. Evol.">
        <title>Genome-scale phylogeny and comparative genomics of the fungal order Sordariales.</title>
        <authorList>
            <person name="Hensen N."/>
            <person name="Bonometti L."/>
            <person name="Westerberg I."/>
            <person name="Brannstrom I.O."/>
            <person name="Guillou S."/>
            <person name="Cros-Aarteil S."/>
            <person name="Calhoun S."/>
            <person name="Haridas S."/>
            <person name="Kuo A."/>
            <person name="Mondo S."/>
            <person name="Pangilinan J."/>
            <person name="Riley R."/>
            <person name="LaButti K."/>
            <person name="Andreopoulos B."/>
            <person name="Lipzen A."/>
            <person name="Chen C."/>
            <person name="Yan M."/>
            <person name="Daum C."/>
            <person name="Ng V."/>
            <person name="Clum A."/>
            <person name="Steindorff A."/>
            <person name="Ohm R.A."/>
            <person name="Martin F."/>
            <person name="Silar P."/>
            <person name="Natvig D.O."/>
            <person name="Lalanne C."/>
            <person name="Gautier V."/>
            <person name="Ament-Velasquez S.L."/>
            <person name="Kruys A."/>
            <person name="Hutchinson M.I."/>
            <person name="Powell A.J."/>
            <person name="Barry K."/>
            <person name="Miller A.N."/>
            <person name="Grigoriev I.V."/>
            <person name="Debuchy R."/>
            <person name="Gladieux P."/>
            <person name="Hiltunen Thoren M."/>
            <person name="Johannesson H."/>
        </authorList>
    </citation>
    <scope>NUCLEOTIDE SEQUENCE</scope>
    <source>
        <strain evidence="2">CBS 103.79</strain>
    </source>
</reference>
<feature type="non-terminal residue" evidence="2">
    <location>
        <position position="1"/>
    </location>
</feature>
<evidence type="ECO:0000313" key="3">
    <source>
        <dbReference type="Proteomes" id="UP001303889"/>
    </source>
</evidence>
<dbReference type="InterPro" id="IPR035959">
    <property type="entry name" value="RutC-like_sf"/>
</dbReference>
<protein>
    <submittedName>
        <fullName evidence="2">Uncharacterized protein</fullName>
    </submittedName>
</protein>
<keyword evidence="3" id="KW-1185">Reference proteome</keyword>
<dbReference type="AlphaFoldDB" id="A0AAN6MDP2"/>
<sequence>LGTLLPAPATPLQTFTFASPPASTTTPIQTQTLSLLTTIRAHLLSHSLPPTSILSTSILLRRMSDFAPVNALYASLFPFPNPPARVTISCGGEAEADITIALAVHTGLDKRGGAQREALHVQSRSYWAPANIGPYSQAVSIPLASLGGGTAGGRLVSVAGQIPLVPASMEMFDWGKGRLEGQVVLGLQHLWRIGVERGVAWWTSAVAYFAGDDGEGGMEQRVELAARAWRASHETSQEEEEDEDYEGPDVWDRRYNDRYRTYSTIPPDNNHQQDLPDRSVLTPSSSSPSVPAPPLFVAEVAELPRAAGVEWHAHLGIARVGEGSVTLREVEKDAGVVVAQVIVAGASEGATSFVQTVVVERLRADVSGGAGQGEGHGKIAAAALTELGDAAAAGEPAVAVRYVDVGVLRERQGQEQDGGVGRGLVVPCRSLWDDQGRKLAAVTVYQSVFEKRG</sequence>
<dbReference type="InterPro" id="IPR030662">
    <property type="entry name" value="DPH6/MJ0570"/>
</dbReference>
<dbReference type="PANTHER" id="PTHR12196">
    <property type="entry name" value="DOMAIN OF UNKNOWN FUNCTION 71 DUF71 -CONTAINING PROTEIN"/>
    <property type="match status" value="1"/>
</dbReference>
<dbReference type="Gene3D" id="3.30.1330.40">
    <property type="entry name" value="RutC-like"/>
    <property type="match status" value="2"/>
</dbReference>
<dbReference type="CDD" id="cd06155">
    <property type="entry name" value="eu_AANH_C_1"/>
    <property type="match status" value="1"/>
</dbReference>